<dbReference type="EMBL" id="RCOS01000178">
    <property type="protein sequence ID" value="RSN71254.1"/>
    <property type="molecule type" value="Genomic_DNA"/>
</dbReference>
<dbReference type="InterPro" id="IPR000719">
    <property type="entry name" value="Prot_kinase_dom"/>
</dbReference>
<dbReference type="InterPro" id="IPR011009">
    <property type="entry name" value="Kinase-like_dom_sf"/>
</dbReference>
<feature type="domain" description="Protein kinase" evidence="1">
    <location>
        <begin position="16"/>
        <end position="121"/>
    </location>
</feature>
<protein>
    <recommendedName>
        <fullName evidence="1">Protein kinase domain-containing protein</fullName>
    </recommendedName>
</protein>
<dbReference type="PROSITE" id="PS50011">
    <property type="entry name" value="PROTEIN_KINASE_DOM"/>
    <property type="match status" value="1"/>
</dbReference>
<sequence length="121" mass="13333">MMLNRGDLIQGGNGTYMIEEAIDRGGMSIVYLARGPDGRKVVVKMPNSLGTPYNKLIFERDLLKQLSHDHIVRYLDSSIVRLGSSSFPALIVEYSSGKTLKKVAFGRPMDEKKGARCPTTG</sequence>
<proteinExistence type="predicted"/>
<dbReference type="Gene3D" id="1.10.510.10">
    <property type="entry name" value="Transferase(Phosphotransferase) domain 1"/>
    <property type="match status" value="1"/>
</dbReference>
<dbReference type="GO" id="GO:0005524">
    <property type="term" value="F:ATP binding"/>
    <property type="evidence" value="ECO:0007669"/>
    <property type="project" value="InterPro"/>
</dbReference>
<evidence type="ECO:0000259" key="1">
    <source>
        <dbReference type="PROSITE" id="PS50011"/>
    </source>
</evidence>
<name>A0A3R9QS68_9CREN</name>
<organism evidence="2 3">
    <name type="scientific">Candidatus Methanodesulfokora washburnensis</name>
    <dbReference type="NCBI Taxonomy" id="2478471"/>
    <lineage>
        <taxon>Archaea</taxon>
        <taxon>Thermoproteota</taxon>
        <taxon>Candidatus Korarchaeia</taxon>
        <taxon>Candidatus Korarchaeia incertae sedis</taxon>
        <taxon>Candidatus Methanodesulfokora</taxon>
    </lineage>
</organism>
<evidence type="ECO:0000313" key="3">
    <source>
        <dbReference type="Proteomes" id="UP000277582"/>
    </source>
</evidence>
<dbReference type="AlphaFoldDB" id="A0A3R9QS68"/>
<keyword evidence="3" id="KW-1185">Reference proteome</keyword>
<dbReference type="Proteomes" id="UP000277582">
    <property type="component" value="Unassembled WGS sequence"/>
</dbReference>
<dbReference type="SUPFAM" id="SSF56112">
    <property type="entry name" value="Protein kinase-like (PK-like)"/>
    <property type="match status" value="1"/>
</dbReference>
<reference evidence="2 3" key="1">
    <citation type="submission" date="2018-10" db="EMBL/GenBank/DDBJ databases">
        <title>Co-occurring genomic capacity for anaerobic methane metabolism and dissimilatory sulfite reduction discovered in the Korarchaeota.</title>
        <authorList>
            <person name="Mckay L.J."/>
            <person name="Dlakic M."/>
            <person name="Fields M.W."/>
            <person name="Delmont T.O."/>
            <person name="Eren A.M."/>
            <person name="Jay Z.J."/>
            <person name="Klingelsmith K.B."/>
            <person name="Rusch D.B."/>
            <person name="Inskeep W.P."/>
        </authorList>
    </citation>
    <scope>NUCLEOTIDE SEQUENCE [LARGE SCALE GENOMIC DNA]</scope>
    <source>
        <strain evidence="2 3">MDKW</strain>
    </source>
</reference>
<evidence type="ECO:0000313" key="2">
    <source>
        <dbReference type="EMBL" id="RSN71254.1"/>
    </source>
</evidence>
<gene>
    <name evidence="2" type="ORF">D6D85_16360</name>
</gene>
<accession>A0A3R9QS68</accession>
<comment type="caution">
    <text evidence="2">The sequence shown here is derived from an EMBL/GenBank/DDBJ whole genome shotgun (WGS) entry which is preliminary data.</text>
</comment>
<dbReference type="GO" id="GO:0004672">
    <property type="term" value="F:protein kinase activity"/>
    <property type="evidence" value="ECO:0007669"/>
    <property type="project" value="InterPro"/>
</dbReference>